<reference evidence="1 2" key="1">
    <citation type="journal article" date="2018" name="Front. Plant Sci.">
        <title>Red Clover (Trifolium pratense) and Zigzag Clover (T. medium) - A Picture of Genomic Similarities and Differences.</title>
        <authorList>
            <person name="Dluhosova J."/>
            <person name="Istvanek J."/>
            <person name="Nedelnik J."/>
            <person name="Repkova J."/>
        </authorList>
    </citation>
    <scope>NUCLEOTIDE SEQUENCE [LARGE SCALE GENOMIC DNA]</scope>
    <source>
        <strain evidence="2">cv. 10/8</strain>
        <tissue evidence="1">Leaf</tissue>
    </source>
</reference>
<sequence length="52" mass="5503">MGHSKKKISSKTKKVDCRDTLMATAADTLSREEAAVARARAHANASADAPAY</sequence>
<proteinExistence type="predicted"/>
<evidence type="ECO:0000313" key="1">
    <source>
        <dbReference type="EMBL" id="MCI35706.1"/>
    </source>
</evidence>
<name>A0A392RIR4_9FABA</name>
<organism evidence="1 2">
    <name type="scientific">Trifolium medium</name>
    <dbReference type="NCBI Taxonomy" id="97028"/>
    <lineage>
        <taxon>Eukaryota</taxon>
        <taxon>Viridiplantae</taxon>
        <taxon>Streptophyta</taxon>
        <taxon>Embryophyta</taxon>
        <taxon>Tracheophyta</taxon>
        <taxon>Spermatophyta</taxon>
        <taxon>Magnoliopsida</taxon>
        <taxon>eudicotyledons</taxon>
        <taxon>Gunneridae</taxon>
        <taxon>Pentapetalae</taxon>
        <taxon>rosids</taxon>
        <taxon>fabids</taxon>
        <taxon>Fabales</taxon>
        <taxon>Fabaceae</taxon>
        <taxon>Papilionoideae</taxon>
        <taxon>50 kb inversion clade</taxon>
        <taxon>NPAAA clade</taxon>
        <taxon>Hologalegina</taxon>
        <taxon>IRL clade</taxon>
        <taxon>Trifolieae</taxon>
        <taxon>Trifolium</taxon>
    </lineage>
</organism>
<comment type="caution">
    <text evidence="1">The sequence shown here is derived from an EMBL/GenBank/DDBJ whole genome shotgun (WGS) entry which is preliminary data.</text>
</comment>
<protein>
    <submittedName>
        <fullName evidence="1">Uncharacterized protein</fullName>
    </submittedName>
</protein>
<evidence type="ECO:0000313" key="2">
    <source>
        <dbReference type="Proteomes" id="UP000265520"/>
    </source>
</evidence>
<accession>A0A392RIR4</accession>
<dbReference type="Proteomes" id="UP000265520">
    <property type="component" value="Unassembled WGS sequence"/>
</dbReference>
<dbReference type="AlphaFoldDB" id="A0A392RIR4"/>
<dbReference type="EMBL" id="LXQA010226115">
    <property type="protein sequence ID" value="MCI35706.1"/>
    <property type="molecule type" value="Genomic_DNA"/>
</dbReference>
<keyword evidence="2" id="KW-1185">Reference proteome</keyword>
<feature type="non-terminal residue" evidence="1">
    <location>
        <position position="52"/>
    </location>
</feature>